<name>A0A1C4FYR1_9BACT</name>
<keyword evidence="1" id="KW-0812">Transmembrane</keyword>
<gene>
    <name evidence="2" type="ORF">GA0116948_11852</name>
</gene>
<proteinExistence type="predicted"/>
<keyword evidence="1" id="KW-0472">Membrane</keyword>
<keyword evidence="1" id="KW-1133">Transmembrane helix</keyword>
<protein>
    <submittedName>
        <fullName evidence="2">Uncharacterized protein</fullName>
    </submittedName>
</protein>
<dbReference type="OrthoDB" id="9786534at2"/>
<dbReference type="RefSeq" id="WP_123891841.1">
    <property type="nucleotide sequence ID" value="NZ_FMAR01000018.1"/>
</dbReference>
<dbReference type="AlphaFoldDB" id="A0A1C4FYR1"/>
<organism evidence="2 3">
    <name type="scientific">Chitinophaga costaii</name>
    <dbReference type="NCBI Taxonomy" id="1335309"/>
    <lineage>
        <taxon>Bacteria</taxon>
        <taxon>Pseudomonadati</taxon>
        <taxon>Bacteroidota</taxon>
        <taxon>Chitinophagia</taxon>
        <taxon>Chitinophagales</taxon>
        <taxon>Chitinophagaceae</taxon>
        <taxon>Chitinophaga</taxon>
    </lineage>
</organism>
<dbReference type="InterPro" id="IPR046674">
    <property type="entry name" value="DUF6544"/>
</dbReference>
<dbReference type="Proteomes" id="UP000242818">
    <property type="component" value="Unassembled WGS sequence"/>
</dbReference>
<reference evidence="2 3" key="1">
    <citation type="submission" date="2016-08" db="EMBL/GenBank/DDBJ databases">
        <authorList>
            <person name="Seilhamer J.J."/>
        </authorList>
    </citation>
    <scope>NUCLEOTIDE SEQUENCE [LARGE SCALE GENOMIC DNA]</scope>
    <source>
        <strain evidence="2 3">A37T2</strain>
    </source>
</reference>
<evidence type="ECO:0000313" key="3">
    <source>
        <dbReference type="Proteomes" id="UP000242818"/>
    </source>
</evidence>
<accession>A0A1C4FYR1</accession>
<feature type="transmembrane region" description="Helical" evidence="1">
    <location>
        <begin position="6"/>
        <end position="25"/>
    </location>
</feature>
<evidence type="ECO:0000313" key="2">
    <source>
        <dbReference type="EMBL" id="SCC61022.1"/>
    </source>
</evidence>
<dbReference type="Pfam" id="PF20181">
    <property type="entry name" value="DUF6544"/>
    <property type="match status" value="1"/>
</dbReference>
<keyword evidence="3" id="KW-1185">Reference proteome</keyword>
<evidence type="ECO:0000256" key="1">
    <source>
        <dbReference type="SAM" id="Phobius"/>
    </source>
</evidence>
<dbReference type="EMBL" id="FMAR01000018">
    <property type="protein sequence ID" value="SCC61022.1"/>
    <property type="molecule type" value="Genomic_DNA"/>
</dbReference>
<sequence length="296" mass="33897">MWLSVKISAFVIMVLGMIAFMRRYFHQRFFQRTLREKNRLLAQAPAYARTAADHAAHHCPLIVTRWLQHSGALEHDLAQTVHLYQSGMLRATPNGKWLPFHAEQWYTVPNPGFLWTATVQAAPGIPLLARDLYFESRGDLQIKLDGIFPMAHSQGFPVDQGSLIRFLAEIVWFPSAALSNYIEWEQIDTVTARAAMSYGRITDGVIFHFDAFGDVERLEAERYYSHGSLATLEKWTMRVIPGSYKTFSGIRVPTELEVTWGLPEGDFTWLKLCISDVEYNIELDGLRLRRQVAVAY</sequence>